<dbReference type="Gene3D" id="2.115.10.10">
    <property type="entry name" value="Tachylectin 2"/>
    <property type="match status" value="1"/>
</dbReference>
<feature type="domain" description="Peptidase S1" evidence="4">
    <location>
        <begin position="33"/>
        <end position="253"/>
    </location>
</feature>
<dbReference type="Pfam" id="PF00089">
    <property type="entry name" value="Trypsin"/>
    <property type="match status" value="1"/>
</dbReference>
<dbReference type="InterPro" id="IPR001254">
    <property type="entry name" value="Trypsin_dom"/>
</dbReference>
<gene>
    <name evidence="5" type="primary">fusH</name>
    <name evidence="5" type="ORF">GCM10009754_46820</name>
</gene>
<dbReference type="PANTHER" id="PTHR24276:SF98">
    <property type="entry name" value="FI18310P1-RELATED"/>
    <property type="match status" value="1"/>
</dbReference>
<evidence type="ECO:0000313" key="6">
    <source>
        <dbReference type="Proteomes" id="UP001501116"/>
    </source>
</evidence>
<dbReference type="InterPro" id="IPR023294">
    <property type="entry name" value="Tachylectin2"/>
</dbReference>
<dbReference type="PANTHER" id="PTHR24276">
    <property type="entry name" value="POLYSERASE-RELATED"/>
    <property type="match status" value="1"/>
</dbReference>
<evidence type="ECO:0000259" key="4">
    <source>
        <dbReference type="PROSITE" id="PS50240"/>
    </source>
</evidence>
<dbReference type="SUPFAM" id="SSF50494">
    <property type="entry name" value="Trypsin-like serine proteases"/>
    <property type="match status" value="1"/>
</dbReference>
<dbReference type="Gene3D" id="2.40.10.10">
    <property type="entry name" value="Trypsin-like serine proteases"/>
    <property type="match status" value="1"/>
</dbReference>
<dbReference type="PROSITE" id="PS50240">
    <property type="entry name" value="TRYPSIN_DOM"/>
    <property type="match status" value="1"/>
</dbReference>
<proteinExistence type="inferred from homology"/>
<protein>
    <submittedName>
        <fullName evidence="5">Fusidic acid esterase FusH</fullName>
    </submittedName>
</protein>
<keyword evidence="3" id="KW-0732">Signal</keyword>
<dbReference type="InterPro" id="IPR001314">
    <property type="entry name" value="Peptidase_S1A"/>
</dbReference>
<feature type="signal peptide" evidence="3">
    <location>
        <begin position="1"/>
        <end position="26"/>
    </location>
</feature>
<dbReference type="Gene3D" id="2.20.25.650">
    <property type="entry name" value="Tachylectin-2-like"/>
    <property type="match status" value="1"/>
</dbReference>
<evidence type="ECO:0000256" key="1">
    <source>
        <dbReference type="ARBA" id="ARBA00007664"/>
    </source>
</evidence>
<evidence type="ECO:0000256" key="2">
    <source>
        <dbReference type="ARBA" id="ARBA00023157"/>
    </source>
</evidence>
<dbReference type="Proteomes" id="UP001501116">
    <property type="component" value="Unassembled WGS sequence"/>
</dbReference>
<dbReference type="SUPFAM" id="SSF50934">
    <property type="entry name" value="Tachylectin-2"/>
    <property type="match status" value="1"/>
</dbReference>
<reference evidence="5 6" key="1">
    <citation type="journal article" date="2019" name="Int. J. Syst. Evol. Microbiol.">
        <title>The Global Catalogue of Microorganisms (GCM) 10K type strain sequencing project: providing services to taxonomists for standard genome sequencing and annotation.</title>
        <authorList>
            <consortium name="The Broad Institute Genomics Platform"/>
            <consortium name="The Broad Institute Genome Sequencing Center for Infectious Disease"/>
            <person name="Wu L."/>
            <person name="Ma J."/>
        </authorList>
    </citation>
    <scope>NUCLEOTIDE SEQUENCE [LARGE SCALE GENOMIC DNA]</scope>
    <source>
        <strain evidence="5 6">JCM 14545</strain>
    </source>
</reference>
<evidence type="ECO:0000313" key="5">
    <source>
        <dbReference type="EMBL" id="GAA1968443.1"/>
    </source>
</evidence>
<keyword evidence="2" id="KW-1015">Disulfide bond</keyword>
<dbReference type="InterPro" id="IPR036813">
    <property type="entry name" value="Tachylectin2_sf"/>
</dbReference>
<dbReference type="InterPro" id="IPR050430">
    <property type="entry name" value="Peptidase_S1"/>
</dbReference>
<dbReference type="RefSeq" id="WP_344422545.1">
    <property type="nucleotide sequence ID" value="NZ_BAAANN010000018.1"/>
</dbReference>
<dbReference type="SMART" id="SM00020">
    <property type="entry name" value="Tryp_SPc"/>
    <property type="match status" value="1"/>
</dbReference>
<dbReference type="Pfam" id="PF14517">
    <property type="entry name" value="Tachylectin"/>
    <property type="match status" value="1"/>
</dbReference>
<keyword evidence="6" id="KW-1185">Reference proteome</keyword>
<dbReference type="InterPro" id="IPR009003">
    <property type="entry name" value="Peptidase_S1_PA"/>
</dbReference>
<comment type="caution">
    <text evidence="5">The sequence shown here is derived from an EMBL/GenBank/DDBJ whole genome shotgun (WGS) entry which is preliminary data.</text>
</comment>
<dbReference type="EMBL" id="BAAANN010000018">
    <property type="protein sequence ID" value="GAA1968443.1"/>
    <property type="molecule type" value="Genomic_DNA"/>
</dbReference>
<sequence length="515" mass="55009">MSSNHSFRRRATALIALAITATGVLAAPSASAISGGTPAADRSYRFVAKITVGEQSCTGALVDPQWLLTAASCFADTPDQGFHIPAGPPRQRTTAVIGRTILTQDDGQVTTITDLVPKGDRDLVLAKLATPITGIAPVTIGRTAPAPGDVLRIAGYGRTATEWVPNRLHTATFTTGELTGTTFAVTGKDPATASTCRGDAGGPALRETSDGTELVAVNSVSSQGGCIGETDTRTGSTEARADNAGDWIRATVPNLAITCQPSAPIFTTRADGSMWLYQHSDPRNGGFSWINGNGQAIGSGWLNSRAIAAPDGVLYQANSNGELRRFRWNGTSWDRATGPTPYYQVIDGGWGRYANAEYRNRITVDATGHIYTIEPDGNLHWRTYDTTTKKWDHRVLKDGWGKYDLIVAAGDGILYARTPGGDLFRFAYNAATGEWTQWAKPSGTGWNIFKTVTSPGADVLYGSYPAEDGALLWYRYLPASGTWADTGRTNGKLIGHGWYGLYDMTATPNTCHLTT</sequence>
<dbReference type="InterPro" id="IPR043504">
    <property type="entry name" value="Peptidase_S1_PA_chymotrypsin"/>
</dbReference>
<evidence type="ECO:0000256" key="3">
    <source>
        <dbReference type="SAM" id="SignalP"/>
    </source>
</evidence>
<dbReference type="PRINTS" id="PR00722">
    <property type="entry name" value="CHYMOTRYPSIN"/>
</dbReference>
<feature type="chain" id="PRO_5045200396" evidence="3">
    <location>
        <begin position="27"/>
        <end position="515"/>
    </location>
</feature>
<comment type="similarity">
    <text evidence="1">Belongs to the peptidase S1 family.</text>
</comment>
<organism evidence="5 6">
    <name type="scientific">Amycolatopsis minnesotensis</name>
    <dbReference type="NCBI Taxonomy" id="337894"/>
    <lineage>
        <taxon>Bacteria</taxon>
        <taxon>Bacillati</taxon>
        <taxon>Actinomycetota</taxon>
        <taxon>Actinomycetes</taxon>
        <taxon>Pseudonocardiales</taxon>
        <taxon>Pseudonocardiaceae</taxon>
        <taxon>Amycolatopsis</taxon>
    </lineage>
</organism>
<name>A0ABN2RG57_9PSEU</name>
<accession>A0ABN2RG57</accession>